<organism evidence="1 2">
    <name type="scientific">Symbiodinium microadriaticum</name>
    <name type="common">Dinoflagellate</name>
    <name type="synonym">Zooxanthella microadriatica</name>
    <dbReference type="NCBI Taxonomy" id="2951"/>
    <lineage>
        <taxon>Eukaryota</taxon>
        <taxon>Sar</taxon>
        <taxon>Alveolata</taxon>
        <taxon>Dinophyceae</taxon>
        <taxon>Suessiales</taxon>
        <taxon>Symbiodiniaceae</taxon>
        <taxon>Symbiodinium</taxon>
    </lineage>
</organism>
<evidence type="ECO:0000313" key="2">
    <source>
        <dbReference type="Proteomes" id="UP000186817"/>
    </source>
</evidence>
<dbReference type="EMBL" id="LSRX01000052">
    <property type="protein sequence ID" value="OLQ11885.1"/>
    <property type="molecule type" value="Genomic_DNA"/>
</dbReference>
<evidence type="ECO:0000313" key="1">
    <source>
        <dbReference type="EMBL" id="OLQ11885.1"/>
    </source>
</evidence>
<dbReference type="Proteomes" id="UP000186817">
    <property type="component" value="Unassembled WGS sequence"/>
</dbReference>
<keyword evidence="2" id="KW-1185">Reference proteome</keyword>
<name>A0A1Q9EWX5_SYMMI</name>
<sequence length="86" mass="9048">MSALGRLLAGVRVMVESHVKPAGKGAEAFWEQLAVNRADLIREHLAVKAGENITSSIEAKGLPGKLGLNINAIVVKLDFSPGEAES</sequence>
<gene>
    <name evidence="1" type="ORF">AK812_SmicGene4224</name>
</gene>
<comment type="caution">
    <text evidence="1">The sequence shown here is derived from an EMBL/GenBank/DDBJ whole genome shotgun (WGS) entry which is preliminary data.</text>
</comment>
<accession>A0A1Q9EWX5</accession>
<dbReference type="OrthoDB" id="9449045at2759"/>
<proteinExistence type="predicted"/>
<reference evidence="1 2" key="1">
    <citation type="submission" date="2016-02" db="EMBL/GenBank/DDBJ databases">
        <title>Genome analysis of coral dinoflagellate symbionts highlights evolutionary adaptations to a symbiotic lifestyle.</title>
        <authorList>
            <person name="Aranda M."/>
            <person name="Li Y."/>
            <person name="Liew Y.J."/>
            <person name="Baumgarten S."/>
            <person name="Simakov O."/>
            <person name="Wilson M."/>
            <person name="Piel J."/>
            <person name="Ashoor H."/>
            <person name="Bougouffa S."/>
            <person name="Bajic V.B."/>
            <person name="Ryu T."/>
            <person name="Ravasi T."/>
            <person name="Bayer T."/>
            <person name="Micklem G."/>
            <person name="Kim H."/>
            <person name="Bhak J."/>
            <person name="Lajeunesse T.C."/>
            <person name="Voolstra C.R."/>
        </authorList>
    </citation>
    <scope>NUCLEOTIDE SEQUENCE [LARGE SCALE GENOMIC DNA]</scope>
    <source>
        <strain evidence="1 2">CCMP2467</strain>
    </source>
</reference>
<dbReference type="AlphaFoldDB" id="A0A1Q9EWX5"/>
<protein>
    <submittedName>
        <fullName evidence="1">Uncharacterized protein</fullName>
    </submittedName>
</protein>